<evidence type="ECO:0000256" key="2">
    <source>
        <dbReference type="ARBA" id="ARBA00022448"/>
    </source>
</evidence>
<feature type="transmembrane region" description="Helical" evidence="7">
    <location>
        <begin position="201"/>
        <end position="221"/>
    </location>
</feature>
<feature type="transmembrane region" description="Helical" evidence="7">
    <location>
        <begin position="260"/>
        <end position="285"/>
    </location>
</feature>
<dbReference type="RefSeq" id="WP_093749672.1">
    <property type="nucleotide sequence ID" value="NZ_BSYN01000001.1"/>
</dbReference>
<dbReference type="Gene3D" id="1.10.3720.10">
    <property type="entry name" value="MetI-like"/>
    <property type="match status" value="1"/>
</dbReference>
<feature type="transmembrane region" description="Helical" evidence="7">
    <location>
        <begin position="9"/>
        <end position="30"/>
    </location>
</feature>
<comment type="similarity">
    <text evidence="7">Belongs to the binding-protein-dependent transport system permease family.</text>
</comment>
<dbReference type="PANTHER" id="PTHR43163">
    <property type="entry name" value="DIPEPTIDE TRANSPORT SYSTEM PERMEASE PROTEIN DPPB-RELATED"/>
    <property type="match status" value="1"/>
</dbReference>
<dbReference type="InterPro" id="IPR000515">
    <property type="entry name" value="MetI-like"/>
</dbReference>
<feature type="transmembrane region" description="Helical" evidence="7">
    <location>
        <begin position="101"/>
        <end position="121"/>
    </location>
</feature>
<dbReference type="CDD" id="cd06261">
    <property type="entry name" value="TM_PBP2"/>
    <property type="match status" value="1"/>
</dbReference>
<feature type="transmembrane region" description="Helical" evidence="7">
    <location>
        <begin position="133"/>
        <end position="155"/>
    </location>
</feature>
<evidence type="ECO:0000256" key="6">
    <source>
        <dbReference type="ARBA" id="ARBA00023136"/>
    </source>
</evidence>
<dbReference type="GO" id="GO:0005886">
    <property type="term" value="C:plasma membrane"/>
    <property type="evidence" value="ECO:0007669"/>
    <property type="project" value="UniProtKB-SubCell"/>
</dbReference>
<name>A0A1H2Q342_9FIRM</name>
<keyword evidence="4 7" id="KW-0812">Transmembrane</keyword>
<dbReference type="SUPFAM" id="SSF161098">
    <property type="entry name" value="MetI-like"/>
    <property type="match status" value="1"/>
</dbReference>
<dbReference type="Pfam" id="PF00528">
    <property type="entry name" value="BPD_transp_1"/>
    <property type="match status" value="1"/>
</dbReference>
<dbReference type="PANTHER" id="PTHR43163:SF6">
    <property type="entry name" value="DIPEPTIDE TRANSPORT SYSTEM PERMEASE PROTEIN DPPB-RELATED"/>
    <property type="match status" value="1"/>
</dbReference>
<keyword evidence="2 7" id="KW-0813">Transport</keyword>
<protein>
    <submittedName>
        <fullName evidence="9">Peptide/nickel transport system permease protein</fullName>
    </submittedName>
</protein>
<dbReference type="InterPro" id="IPR035906">
    <property type="entry name" value="MetI-like_sf"/>
</dbReference>
<evidence type="ECO:0000256" key="3">
    <source>
        <dbReference type="ARBA" id="ARBA00022475"/>
    </source>
</evidence>
<keyword evidence="6 7" id="KW-0472">Membrane</keyword>
<organism evidence="9 10">
    <name type="scientific">Tepidimicrobium xylanilyticum</name>
    <dbReference type="NCBI Taxonomy" id="1123352"/>
    <lineage>
        <taxon>Bacteria</taxon>
        <taxon>Bacillati</taxon>
        <taxon>Bacillota</taxon>
        <taxon>Tissierellia</taxon>
        <taxon>Tissierellales</taxon>
        <taxon>Tepidimicrobiaceae</taxon>
        <taxon>Tepidimicrobium</taxon>
    </lineage>
</organism>
<evidence type="ECO:0000313" key="10">
    <source>
        <dbReference type="Proteomes" id="UP000198828"/>
    </source>
</evidence>
<evidence type="ECO:0000259" key="8">
    <source>
        <dbReference type="PROSITE" id="PS50928"/>
    </source>
</evidence>
<accession>A0A1H2Q342</accession>
<comment type="subcellular location">
    <subcellularLocation>
        <location evidence="1 7">Cell membrane</location>
        <topology evidence="1 7">Multi-pass membrane protein</topology>
    </subcellularLocation>
</comment>
<dbReference type="OrthoDB" id="24153at2"/>
<keyword evidence="3" id="KW-1003">Cell membrane</keyword>
<feature type="transmembrane region" description="Helical" evidence="7">
    <location>
        <begin position="305"/>
        <end position="330"/>
    </location>
</feature>
<evidence type="ECO:0000256" key="5">
    <source>
        <dbReference type="ARBA" id="ARBA00022989"/>
    </source>
</evidence>
<evidence type="ECO:0000256" key="7">
    <source>
        <dbReference type="RuleBase" id="RU363032"/>
    </source>
</evidence>
<reference evidence="9 10" key="1">
    <citation type="submission" date="2016-10" db="EMBL/GenBank/DDBJ databases">
        <authorList>
            <person name="de Groot N.N."/>
        </authorList>
    </citation>
    <scope>NUCLEOTIDE SEQUENCE [LARGE SCALE GENOMIC DNA]</scope>
    <source>
        <strain evidence="9 10">DSM 23310</strain>
    </source>
</reference>
<dbReference type="GO" id="GO:0055085">
    <property type="term" value="P:transmembrane transport"/>
    <property type="evidence" value="ECO:0007669"/>
    <property type="project" value="InterPro"/>
</dbReference>
<sequence length="336" mass="37240">MKRYILKRVLLSIAVLLGVITITFIIARIIPSDPAAKWVGPRATPEQIKAAEEELGLNDPLPVQYINYLKDLAKGDLGKSLRTHRPVTDDLKTFVPPTLELVLLAFIIAIIIGIPLGIYSAKKKDQLLDHISRLFSIGAVSLPTFWVAMILQLIFYKKLGLFPIGGRVSMETAVLYELPNVTGMLILDCILTGHWFILKDVIWHIVLPCITIALYPIGLVARMTRSALLEILNEDYITAARSYGLKERLVLWRYALKNTLGATATVVTLSLGYTLVNTFLVETIFSWPGLGNYVATSVVTLDYPAILGVTIFAAACYIILNLIADIIIALDPRVRL</sequence>
<proteinExistence type="inferred from homology"/>
<dbReference type="Proteomes" id="UP000198828">
    <property type="component" value="Unassembled WGS sequence"/>
</dbReference>
<keyword evidence="10" id="KW-1185">Reference proteome</keyword>
<keyword evidence="5 7" id="KW-1133">Transmembrane helix</keyword>
<gene>
    <name evidence="9" type="ORF">SAMN05660923_00040</name>
</gene>
<evidence type="ECO:0000256" key="1">
    <source>
        <dbReference type="ARBA" id="ARBA00004651"/>
    </source>
</evidence>
<dbReference type="PROSITE" id="PS50928">
    <property type="entry name" value="ABC_TM1"/>
    <property type="match status" value="1"/>
</dbReference>
<feature type="domain" description="ABC transmembrane type-1" evidence="8">
    <location>
        <begin position="95"/>
        <end position="328"/>
    </location>
</feature>
<dbReference type="AlphaFoldDB" id="A0A1H2Q342"/>
<dbReference type="EMBL" id="FNNG01000001">
    <property type="protein sequence ID" value="SDW01575.1"/>
    <property type="molecule type" value="Genomic_DNA"/>
</dbReference>
<evidence type="ECO:0000256" key="4">
    <source>
        <dbReference type="ARBA" id="ARBA00022692"/>
    </source>
</evidence>
<evidence type="ECO:0000313" key="9">
    <source>
        <dbReference type="EMBL" id="SDW01575.1"/>
    </source>
</evidence>
<dbReference type="Pfam" id="PF19300">
    <property type="entry name" value="BPD_transp_1_N"/>
    <property type="match status" value="1"/>
</dbReference>
<dbReference type="InterPro" id="IPR045621">
    <property type="entry name" value="BPD_transp_1_N"/>
</dbReference>